<reference evidence="1 2" key="1">
    <citation type="journal article" name="Sci. Rep.">
        <title>Genome-scale phylogenetic analyses confirm Olpidium as the closest living zoosporic fungus to the non-flagellated, terrestrial fungi.</title>
        <authorList>
            <person name="Chang Y."/>
            <person name="Rochon D."/>
            <person name="Sekimoto S."/>
            <person name="Wang Y."/>
            <person name="Chovatia M."/>
            <person name="Sandor L."/>
            <person name="Salamov A."/>
            <person name="Grigoriev I.V."/>
            <person name="Stajich J.E."/>
            <person name="Spatafora J.W."/>
        </authorList>
    </citation>
    <scope>NUCLEOTIDE SEQUENCE [LARGE SCALE GENOMIC DNA]</scope>
    <source>
        <strain evidence="1">S191</strain>
    </source>
</reference>
<evidence type="ECO:0000313" key="2">
    <source>
        <dbReference type="Proteomes" id="UP000673691"/>
    </source>
</evidence>
<gene>
    <name evidence="1" type="ORF">BJ554DRAFT_8171</name>
</gene>
<organism evidence="1 2">
    <name type="scientific">Olpidium bornovanus</name>
    <dbReference type="NCBI Taxonomy" id="278681"/>
    <lineage>
        <taxon>Eukaryota</taxon>
        <taxon>Fungi</taxon>
        <taxon>Fungi incertae sedis</taxon>
        <taxon>Olpidiomycota</taxon>
        <taxon>Olpidiomycotina</taxon>
        <taxon>Olpidiomycetes</taxon>
        <taxon>Olpidiales</taxon>
        <taxon>Olpidiaceae</taxon>
        <taxon>Olpidium</taxon>
    </lineage>
</organism>
<name>A0A8H7ZVD6_9FUNG</name>
<comment type="caution">
    <text evidence="1">The sequence shown here is derived from an EMBL/GenBank/DDBJ whole genome shotgun (WGS) entry which is preliminary data.</text>
</comment>
<dbReference type="EMBL" id="JAEFCI010006190">
    <property type="protein sequence ID" value="KAG5459857.1"/>
    <property type="molecule type" value="Genomic_DNA"/>
</dbReference>
<dbReference type="OrthoDB" id="1539250at2759"/>
<dbReference type="AlphaFoldDB" id="A0A8H7ZVD6"/>
<dbReference type="Proteomes" id="UP000673691">
    <property type="component" value="Unassembled WGS sequence"/>
</dbReference>
<evidence type="ECO:0000313" key="1">
    <source>
        <dbReference type="EMBL" id="KAG5459857.1"/>
    </source>
</evidence>
<accession>A0A8H7ZVD6</accession>
<dbReference type="Gene3D" id="6.10.250.3260">
    <property type="match status" value="1"/>
</dbReference>
<proteinExistence type="predicted"/>
<keyword evidence="2" id="KW-1185">Reference proteome</keyword>
<protein>
    <submittedName>
        <fullName evidence="1">Uncharacterized protein</fullName>
    </submittedName>
</protein>
<sequence length="73" mass="8357">MAFYCRFADWQVSLPAFWWPRARLSRSVSSASFCNTVKVHLKRLPAQPREARFVSAKKNAPTTIAPIPFDTMV</sequence>